<dbReference type="Pfam" id="PF14559">
    <property type="entry name" value="TPR_19"/>
    <property type="match status" value="1"/>
</dbReference>
<evidence type="ECO:0000256" key="3">
    <source>
        <dbReference type="ARBA" id="ARBA00022723"/>
    </source>
</evidence>
<evidence type="ECO:0000313" key="9">
    <source>
        <dbReference type="EMBL" id="SDJ14711.1"/>
    </source>
</evidence>
<name>A0A1G8RCQ4_9RHOB</name>
<keyword evidence="10" id="KW-1185">Reference proteome</keyword>
<dbReference type="Pfam" id="PF01435">
    <property type="entry name" value="Peptidase_M48"/>
    <property type="match status" value="1"/>
</dbReference>
<proteinExistence type="predicted"/>
<dbReference type="OrthoDB" id="9814887at2"/>
<dbReference type="InterPro" id="IPR001915">
    <property type="entry name" value="Peptidase_M48"/>
</dbReference>
<evidence type="ECO:0000256" key="1">
    <source>
        <dbReference type="ARBA" id="ARBA00001947"/>
    </source>
</evidence>
<dbReference type="Proteomes" id="UP000199093">
    <property type="component" value="Unassembled WGS sequence"/>
</dbReference>
<evidence type="ECO:0000256" key="5">
    <source>
        <dbReference type="ARBA" id="ARBA00022833"/>
    </source>
</evidence>
<dbReference type="InterPro" id="IPR051156">
    <property type="entry name" value="Mito/Outer_Membr_Metalloprot"/>
</dbReference>
<dbReference type="PANTHER" id="PTHR22726:SF1">
    <property type="entry name" value="METALLOENDOPEPTIDASE OMA1, MITOCHONDRIAL"/>
    <property type="match status" value="1"/>
</dbReference>
<evidence type="ECO:0000256" key="2">
    <source>
        <dbReference type="ARBA" id="ARBA00022670"/>
    </source>
</evidence>
<organism evidence="9 10">
    <name type="scientific">Salipiger marinus</name>
    <dbReference type="NCBI Taxonomy" id="555512"/>
    <lineage>
        <taxon>Bacteria</taxon>
        <taxon>Pseudomonadati</taxon>
        <taxon>Pseudomonadota</taxon>
        <taxon>Alphaproteobacteria</taxon>
        <taxon>Rhodobacterales</taxon>
        <taxon>Roseobacteraceae</taxon>
        <taxon>Salipiger</taxon>
    </lineage>
</organism>
<dbReference type="InterPro" id="IPR011990">
    <property type="entry name" value="TPR-like_helical_dom_sf"/>
</dbReference>
<accession>A0A1G8RCQ4</accession>
<dbReference type="GO" id="GO:0051603">
    <property type="term" value="P:proteolysis involved in protein catabolic process"/>
    <property type="evidence" value="ECO:0007669"/>
    <property type="project" value="TreeGrafter"/>
</dbReference>
<sequence length="446" mass="47225">MPAPAVTRRLLGAALVLLMLAAALPARAAVLLRDADLEHALGQIAAPVLSAAGLSPSQVRILVIRDDSLNAFVADTSHIFLNSGLIMRLGNAKQLQAVIAHEAAHITGGHISRRLGNQRAAQNAALLGALLAAAAGGATGSGEAAMGLMIGTQSSVMRNFLSHTRAEESSADIASVRTLVRAGIDPRGAVEVQEIFRGQEALSVGRQDPYMQTHPLTRDRFRTLEGLVAATRAPEANDATADYWFHRSRGKLSAFLRAPGWTLQRLGDSGAADIAHMREAVAQHRQANLGGALSAIDAAIAQRPNDPFYRDLKAQILLESRRAADAARVATEASRLAPRNAQILSGLGRAQLASGNAAAAVQTLETARGRDFADARILRDLATAYAKTGNPGMASEATAQRYALEGKLSDAAIHARRALDLLPRGSAPWRRAQDVLDEADRAKKKR</sequence>
<keyword evidence="7" id="KW-0732">Signal</keyword>
<dbReference type="GO" id="GO:0004222">
    <property type="term" value="F:metalloendopeptidase activity"/>
    <property type="evidence" value="ECO:0007669"/>
    <property type="project" value="InterPro"/>
</dbReference>
<protein>
    <submittedName>
        <fullName evidence="9">Putative Zn-dependent protease, contains TPR repeats</fullName>
    </submittedName>
</protein>
<dbReference type="EMBL" id="FNEJ01000019">
    <property type="protein sequence ID" value="SDJ14711.1"/>
    <property type="molecule type" value="Genomic_DNA"/>
</dbReference>
<keyword evidence="6" id="KW-0482">Metalloprotease</keyword>
<dbReference type="CDD" id="cd07324">
    <property type="entry name" value="M48C_Oma1-like"/>
    <property type="match status" value="1"/>
</dbReference>
<dbReference type="Gene3D" id="3.30.2010.10">
    <property type="entry name" value="Metalloproteases ('zincins'), catalytic domain"/>
    <property type="match status" value="1"/>
</dbReference>
<dbReference type="RefSeq" id="WP_089849992.1">
    <property type="nucleotide sequence ID" value="NZ_FNEJ01000019.1"/>
</dbReference>
<keyword evidence="3" id="KW-0479">Metal-binding</keyword>
<evidence type="ECO:0000313" key="10">
    <source>
        <dbReference type="Proteomes" id="UP000199093"/>
    </source>
</evidence>
<keyword evidence="5" id="KW-0862">Zinc</keyword>
<keyword evidence="4" id="KW-0378">Hydrolase</keyword>
<dbReference type="PANTHER" id="PTHR22726">
    <property type="entry name" value="METALLOENDOPEPTIDASE OMA1"/>
    <property type="match status" value="1"/>
</dbReference>
<evidence type="ECO:0000256" key="7">
    <source>
        <dbReference type="SAM" id="SignalP"/>
    </source>
</evidence>
<dbReference type="AlphaFoldDB" id="A0A1G8RCQ4"/>
<gene>
    <name evidence="9" type="ORF">SAMN04487993_101994</name>
</gene>
<feature type="chain" id="PRO_5011620931" evidence="7">
    <location>
        <begin position="29"/>
        <end position="446"/>
    </location>
</feature>
<dbReference type="SUPFAM" id="SSF48452">
    <property type="entry name" value="TPR-like"/>
    <property type="match status" value="1"/>
</dbReference>
<evidence type="ECO:0000256" key="6">
    <source>
        <dbReference type="ARBA" id="ARBA00023049"/>
    </source>
</evidence>
<comment type="cofactor">
    <cofactor evidence="1">
        <name>Zn(2+)</name>
        <dbReference type="ChEBI" id="CHEBI:29105"/>
    </cofactor>
</comment>
<reference evidence="9 10" key="1">
    <citation type="submission" date="2016-10" db="EMBL/GenBank/DDBJ databases">
        <authorList>
            <person name="de Groot N.N."/>
        </authorList>
    </citation>
    <scope>NUCLEOTIDE SEQUENCE [LARGE SCALE GENOMIC DNA]</scope>
    <source>
        <strain evidence="9 10">DSM 26424</strain>
    </source>
</reference>
<evidence type="ECO:0000259" key="8">
    <source>
        <dbReference type="Pfam" id="PF01435"/>
    </source>
</evidence>
<dbReference type="Gene3D" id="1.25.40.10">
    <property type="entry name" value="Tetratricopeptide repeat domain"/>
    <property type="match status" value="1"/>
</dbReference>
<feature type="signal peptide" evidence="7">
    <location>
        <begin position="1"/>
        <end position="28"/>
    </location>
</feature>
<keyword evidence="2 9" id="KW-0645">Protease</keyword>
<dbReference type="GO" id="GO:0046872">
    <property type="term" value="F:metal ion binding"/>
    <property type="evidence" value="ECO:0007669"/>
    <property type="project" value="UniProtKB-KW"/>
</dbReference>
<evidence type="ECO:0000256" key="4">
    <source>
        <dbReference type="ARBA" id="ARBA00022801"/>
    </source>
</evidence>
<feature type="domain" description="Peptidase M48" evidence="8">
    <location>
        <begin position="41"/>
        <end position="226"/>
    </location>
</feature>
<dbReference type="GO" id="GO:0016020">
    <property type="term" value="C:membrane"/>
    <property type="evidence" value="ECO:0007669"/>
    <property type="project" value="TreeGrafter"/>
</dbReference>
<dbReference type="STRING" id="555512.SAMN04487993_101994"/>